<name>A0A076G804_BPMCO</name>
<feature type="active site" evidence="8">
    <location>
        <position position="82"/>
    </location>
</feature>
<evidence type="ECO:0000256" key="6">
    <source>
        <dbReference type="ARBA" id="ARBA00023280"/>
    </source>
</evidence>
<proteinExistence type="inferred from homology"/>
<evidence type="ECO:0000256" key="4">
    <source>
        <dbReference type="ARBA" id="ARBA00022679"/>
    </source>
</evidence>
<evidence type="ECO:0000256" key="8">
    <source>
        <dbReference type="PROSITE-ProRule" id="PRU01016"/>
    </source>
</evidence>
<dbReference type="PRINTS" id="PR00105">
    <property type="entry name" value="C5METTRFRASE"/>
</dbReference>
<dbReference type="GO" id="GO:0044027">
    <property type="term" value="P:negative regulation of gene expression via chromosomal CpG island methylation"/>
    <property type="evidence" value="ECO:0007669"/>
    <property type="project" value="TreeGrafter"/>
</dbReference>
<organism evidence="9 10">
    <name type="scientific">Mycobacterium phage YungJamal</name>
    <dbReference type="NCBI Taxonomy" id="1505226"/>
    <lineage>
        <taxon>Viruses</taxon>
        <taxon>Duplodnaviria</taxon>
        <taxon>Heunggongvirae</taxon>
        <taxon>Uroviricota</taxon>
        <taxon>Caudoviricetes</taxon>
        <taxon>Corndogvirus</taxon>
        <taxon>Mycobacterium phage Corndog</taxon>
    </lineage>
</organism>
<dbReference type="GO" id="GO:0052170">
    <property type="term" value="P:symbiont-mediated suppression of host innate immune response"/>
    <property type="evidence" value="ECO:0007669"/>
    <property type="project" value="UniProtKB-KW"/>
</dbReference>
<comment type="similarity">
    <text evidence="8">Belongs to the class I-like SAM-binding methyltransferase superfamily. C5-methyltransferase family.</text>
</comment>
<keyword evidence="2 8" id="KW-0489">Methyltransferase</keyword>
<dbReference type="PANTHER" id="PTHR10629:SF52">
    <property type="entry name" value="DNA (CYTOSINE-5)-METHYLTRANSFERASE 1"/>
    <property type="match status" value="1"/>
</dbReference>
<dbReference type="InterPro" id="IPR050390">
    <property type="entry name" value="C5-Methyltransferase"/>
</dbReference>
<evidence type="ECO:0000256" key="2">
    <source>
        <dbReference type="ARBA" id="ARBA00022603"/>
    </source>
</evidence>
<dbReference type="SUPFAM" id="SSF53335">
    <property type="entry name" value="S-adenosyl-L-methionine-dependent methyltransferases"/>
    <property type="match status" value="1"/>
</dbReference>
<dbReference type="REBASE" id="292239">
    <property type="entry name" value="M.MphJama1ORF6P"/>
</dbReference>
<evidence type="ECO:0000256" key="7">
    <source>
        <dbReference type="ARBA" id="ARBA00033479"/>
    </source>
</evidence>
<dbReference type="InterPro" id="IPR001525">
    <property type="entry name" value="C5_MeTfrase"/>
</dbReference>
<dbReference type="Gene3D" id="3.40.50.150">
    <property type="entry name" value="Vaccinia Virus protein VP39"/>
    <property type="match status" value="1"/>
</dbReference>
<dbReference type="Pfam" id="PF00145">
    <property type="entry name" value="DNA_methylase"/>
    <property type="match status" value="1"/>
</dbReference>
<dbReference type="PROSITE" id="PS51679">
    <property type="entry name" value="SAM_MT_C5"/>
    <property type="match status" value="1"/>
</dbReference>
<reference evidence="9" key="1">
    <citation type="submission" date="2014-05" db="EMBL/GenBank/DDBJ databases">
        <authorList>
            <person name="Pacey E."/>
            <person name="Bowman C.A."/>
            <person name="Russell D.A."/>
            <person name="Pope W.H."/>
            <person name="Jacobs-Sera D."/>
            <person name="Hendrix R.W."/>
            <person name="Hatfull G.F."/>
        </authorList>
    </citation>
    <scope>NUCLEOTIDE SEQUENCE [LARGE SCALE GENOMIC DNA]</scope>
</reference>
<dbReference type="GO" id="GO:0003886">
    <property type="term" value="F:DNA (cytosine-5-)-methyltransferase activity"/>
    <property type="evidence" value="ECO:0007669"/>
    <property type="project" value="UniProtKB-EC"/>
</dbReference>
<keyword evidence="3" id="KW-0945">Host-virus interaction</keyword>
<dbReference type="PANTHER" id="PTHR10629">
    <property type="entry name" value="CYTOSINE-SPECIFIC METHYLTRANSFERASE"/>
    <property type="match status" value="1"/>
</dbReference>
<dbReference type="EMBL" id="KJ829260">
    <property type="protein sequence ID" value="AII28246.1"/>
    <property type="molecule type" value="Genomic_DNA"/>
</dbReference>
<keyword evidence="3" id="KW-1090">Inhibition of host innate immune response by virus</keyword>
<sequence>MTIESQPRIGSLFSGSGMLDRAVEQATGGRVIWHCENDRAAKLVLAERWPGVPNLGDVRRVNWSRIRWSLGPVDILCGGFPCTDISPAGRQAGLAPGTQSGLWVEFVRAIDALRPQTVVIENVRNLLHVRANIRSTLGRMGPDQRDMAGDPRGIGAVLGDLADLGFDAEWEVVPASDAGAPHRRQRIFVVAHARRR</sequence>
<dbReference type="InterPro" id="IPR029063">
    <property type="entry name" value="SAM-dependent_MTases_sf"/>
</dbReference>
<dbReference type="PROSITE" id="PS00094">
    <property type="entry name" value="C5_MTASE_1"/>
    <property type="match status" value="1"/>
</dbReference>
<gene>
    <name evidence="9" type="primary">7</name>
    <name evidence="9" type="ORF">PBI_YUNGJAMAL_7</name>
</gene>
<dbReference type="GO" id="GO:0099018">
    <property type="term" value="P:symbiont-mediated evasion of host restriction-modification system"/>
    <property type="evidence" value="ECO:0007669"/>
    <property type="project" value="UniProtKB-KW"/>
</dbReference>
<dbReference type="GO" id="GO:0003677">
    <property type="term" value="F:DNA binding"/>
    <property type="evidence" value="ECO:0007669"/>
    <property type="project" value="TreeGrafter"/>
</dbReference>
<evidence type="ECO:0000313" key="10">
    <source>
        <dbReference type="Proteomes" id="UP000028668"/>
    </source>
</evidence>
<evidence type="ECO:0000256" key="3">
    <source>
        <dbReference type="ARBA" id="ARBA00022632"/>
    </source>
</evidence>
<keyword evidence="4 8" id="KW-0808">Transferase</keyword>
<keyword evidence="7" id="KW-1258">Restriction-modification system evasion by virus</keyword>
<evidence type="ECO:0000313" key="9">
    <source>
        <dbReference type="EMBL" id="AII28246.1"/>
    </source>
</evidence>
<dbReference type="GO" id="GO:0032259">
    <property type="term" value="P:methylation"/>
    <property type="evidence" value="ECO:0007669"/>
    <property type="project" value="UniProtKB-KW"/>
</dbReference>
<keyword evidence="6" id="KW-0899">Viral immunoevasion</keyword>
<accession>A0A076G804</accession>
<dbReference type="EC" id="2.1.1.37" evidence="1"/>
<dbReference type="Proteomes" id="UP000028668">
    <property type="component" value="Segment"/>
</dbReference>
<protein>
    <recommendedName>
        <fullName evidence="1">DNA (cytosine-5-)-methyltransferase</fullName>
        <ecNumber evidence="1">2.1.1.37</ecNumber>
    </recommendedName>
</protein>
<dbReference type="InterPro" id="IPR018117">
    <property type="entry name" value="C5_DNA_meth_AS"/>
</dbReference>
<keyword evidence="5 8" id="KW-0949">S-adenosyl-L-methionine</keyword>
<evidence type="ECO:0000256" key="5">
    <source>
        <dbReference type="ARBA" id="ARBA00022691"/>
    </source>
</evidence>
<evidence type="ECO:0000256" key="1">
    <source>
        <dbReference type="ARBA" id="ARBA00011975"/>
    </source>
</evidence>